<feature type="transmembrane region" description="Helical" evidence="1">
    <location>
        <begin position="370"/>
        <end position="390"/>
    </location>
</feature>
<evidence type="ECO:0000256" key="1">
    <source>
        <dbReference type="SAM" id="Phobius"/>
    </source>
</evidence>
<dbReference type="Pfam" id="PF01757">
    <property type="entry name" value="Acyl_transf_3"/>
    <property type="match status" value="1"/>
</dbReference>
<feature type="transmembrane region" description="Helical" evidence="1">
    <location>
        <begin position="326"/>
        <end position="349"/>
    </location>
</feature>
<sequence length="723" mass="82608">MCTVCVIDSSVLAPKNGGSFATELNKTRIDNENSSHSVLTKTFLFNGSYVYLEDVLYVLKNQNWTQEEQPCLEKTLTLLRSLQNFTLWAVWDWDSIPAEPEGLLYGSRFQLGNYDQCMDAPWYEEHEELRAQYCLADIHLERTDQSSRKQESDPYDPYQSAFNLIEHKTSYRRPLNELIWGVCVPAECPKESVTRLMGILLAHSHLGTAGLRANVSVISCEKKNEQPEYDLPFYSFVAMVVLLTSVAILCTILNRKGSKYRNSITRAFDMNENARNLLTMNKEGTEVLYGIRFLTICVIVVCHQFGLSNAGPVSNGYRVDKDVLSVMGMFILHNDVSVDTFFWLSGFLTATLLSKSKRSPNLPIAFLKRYIRLMVAYGIAVFYMAAVLTYTGNGPVWKAITDVEANACRKNWWLNLLMVNNYIDTENMCIVIAWYIPCDFHFYVVTLTMYWIYTKCKTVGKIGLISLLIGSIVTPGIINYIHNLPPVQLFTYEFYSDPRRHEQFHLTYIKSHTRYAAYLVGVFTGFLFVRLNAVRGRKISQKWAVLGAGASILMMGSILFSGPPFLWRGYNMVESVLYAALNRPIWCCSISLFVLSCSFGHVPVLKGFLSWKPFVPLSRLTYGLYLIHPAIIMRNVAITRNLQHHDNFYQLIASFGAIFFGLLWSFFLWLLAEGPFNNLARLMFMSRMKLEEKRQDENKPDGNTGHLQDNLPPTVHVIDSSKI</sequence>
<dbReference type="Pfam" id="PF20146">
    <property type="entry name" value="NRF"/>
    <property type="match status" value="1"/>
</dbReference>
<dbReference type="InterPro" id="IPR052728">
    <property type="entry name" value="O2_lipid_transport_reg"/>
</dbReference>
<organism evidence="4 5">
    <name type="scientific">Leptosia nina</name>
    <dbReference type="NCBI Taxonomy" id="320188"/>
    <lineage>
        <taxon>Eukaryota</taxon>
        <taxon>Metazoa</taxon>
        <taxon>Ecdysozoa</taxon>
        <taxon>Arthropoda</taxon>
        <taxon>Hexapoda</taxon>
        <taxon>Insecta</taxon>
        <taxon>Pterygota</taxon>
        <taxon>Neoptera</taxon>
        <taxon>Endopterygota</taxon>
        <taxon>Lepidoptera</taxon>
        <taxon>Glossata</taxon>
        <taxon>Ditrysia</taxon>
        <taxon>Papilionoidea</taxon>
        <taxon>Pieridae</taxon>
        <taxon>Pierinae</taxon>
        <taxon>Leptosia</taxon>
    </lineage>
</organism>
<keyword evidence="5" id="KW-1185">Reference proteome</keyword>
<reference evidence="4 5" key="1">
    <citation type="submission" date="2023-11" db="EMBL/GenBank/DDBJ databases">
        <authorList>
            <person name="Okamura Y."/>
        </authorList>
    </citation>
    <scope>NUCLEOTIDE SEQUENCE [LARGE SCALE GENOMIC DNA]</scope>
</reference>
<feature type="transmembrane region" description="Helical" evidence="1">
    <location>
        <begin position="233"/>
        <end position="253"/>
    </location>
</feature>
<gene>
    <name evidence="4" type="ORF">LNINA_LOCUS12848</name>
</gene>
<evidence type="ECO:0000259" key="3">
    <source>
        <dbReference type="Pfam" id="PF20146"/>
    </source>
</evidence>
<feature type="domain" description="Acyltransferase 3" evidence="2">
    <location>
        <begin position="290"/>
        <end position="669"/>
    </location>
</feature>
<feature type="transmembrane region" description="Helical" evidence="1">
    <location>
        <begin position="648"/>
        <end position="672"/>
    </location>
</feature>
<keyword evidence="1" id="KW-0472">Membrane</keyword>
<dbReference type="Proteomes" id="UP001497472">
    <property type="component" value="Unassembled WGS sequence"/>
</dbReference>
<evidence type="ECO:0008006" key="6">
    <source>
        <dbReference type="Google" id="ProtNLM"/>
    </source>
</evidence>
<evidence type="ECO:0000313" key="4">
    <source>
        <dbReference type="EMBL" id="CAK1553886.1"/>
    </source>
</evidence>
<evidence type="ECO:0000313" key="5">
    <source>
        <dbReference type="Proteomes" id="UP001497472"/>
    </source>
</evidence>
<keyword evidence="1" id="KW-1133">Transmembrane helix</keyword>
<proteinExistence type="predicted"/>
<feature type="transmembrane region" description="Helical" evidence="1">
    <location>
        <begin position="464"/>
        <end position="482"/>
    </location>
</feature>
<name>A0AAV1JYB5_9NEOP</name>
<feature type="transmembrane region" description="Helical" evidence="1">
    <location>
        <begin position="515"/>
        <end position="531"/>
    </location>
</feature>
<dbReference type="PANTHER" id="PTHR11161">
    <property type="entry name" value="O-ACYLTRANSFERASE"/>
    <property type="match status" value="1"/>
</dbReference>
<comment type="caution">
    <text evidence="4">The sequence shown here is derived from an EMBL/GenBank/DDBJ whole genome shotgun (WGS) entry which is preliminary data.</text>
</comment>
<keyword evidence="1" id="KW-0812">Transmembrane</keyword>
<accession>A0AAV1JYB5</accession>
<dbReference type="GO" id="GO:0016747">
    <property type="term" value="F:acyltransferase activity, transferring groups other than amino-acyl groups"/>
    <property type="evidence" value="ECO:0007669"/>
    <property type="project" value="InterPro"/>
</dbReference>
<dbReference type="InterPro" id="IPR006621">
    <property type="entry name" value="Nose-resist-to-fluoxetine_N"/>
</dbReference>
<dbReference type="PANTHER" id="PTHR11161:SF71">
    <property type="entry name" value="NOSE RESISTANT-TO-FLUOXETINE PROTEIN N-TERMINAL DOMAIN-CONTAINING PROTEIN"/>
    <property type="match status" value="1"/>
</dbReference>
<protein>
    <recommendedName>
        <fullName evidence="6">Nose resistant-to-fluoxetine protein N-terminal domain-containing protein</fullName>
    </recommendedName>
</protein>
<dbReference type="AlphaFoldDB" id="A0AAV1JYB5"/>
<feature type="transmembrane region" description="Helical" evidence="1">
    <location>
        <begin position="432"/>
        <end position="452"/>
    </location>
</feature>
<dbReference type="EMBL" id="CAVLEF010000263">
    <property type="protein sequence ID" value="CAK1553886.1"/>
    <property type="molecule type" value="Genomic_DNA"/>
</dbReference>
<feature type="transmembrane region" description="Helical" evidence="1">
    <location>
        <begin position="543"/>
        <end position="563"/>
    </location>
</feature>
<evidence type="ECO:0000259" key="2">
    <source>
        <dbReference type="Pfam" id="PF01757"/>
    </source>
</evidence>
<feature type="transmembrane region" description="Helical" evidence="1">
    <location>
        <begin position="287"/>
        <end position="306"/>
    </location>
</feature>
<dbReference type="InterPro" id="IPR002656">
    <property type="entry name" value="Acyl_transf_3_dom"/>
</dbReference>
<feature type="transmembrane region" description="Helical" evidence="1">
    <location>
        <begin position="617"/>
        <end position="636"/>
    </location>
</feature>
<feature type="domain" description="Nose resistant-to-fluoxetine protein N-terminal" evidence="3">
    <location>
        <begin position="71"/>
        <end position="197"/>
    </location>
</feature>